<gene>
    <name evidence="4" type="ORF">CD30_16795</name>
</gene>
<reference evidence="4 5" key="1">
    <citation type="submission" date="2014-02" db="EMBL/GenBank/DDBJ databases">
        <title>Draft genome sequence of Lysinibacillus massiliensis CCUG 49529.</title>
        <authorList>
            <person name="Zhang F."/>
            <person name="Wang G."/>
            <person name="Zhang L."/>
        </authorList>
    </citation>
    <scope>NUCLEOTIDE SEQUENCE [LARGE SCALE GENOMIC DNA]</scope>
    <source>
        <strain evidence="4 5">CCUG 49529</strain>
    </source>
</reference>
<dbReference type="PRINTS" id="PR00145">
    <property type="entry name" value="ARGSUCLYASE"/>
</dbReference>
<dbReference type="CDD" id="cd01597">
    <property type="entry name" value="pCLME"/>
    <property type="match status" value="1"/>
</dbReference>
<dbReference type="GO" id="GO:0004018">
    <property type="term" value="F:N6-(1,2-dicarboxyethyl)AMP AMP-lyase (fumarate-forming) activity"/>
    <property type="evidence" value="ECO:0007669"/>
    <property type="project" value="InterPro"/>
</dbReference>
<evidence type="ECO:0000313" key="4">
    <source>
        <dbReference type="EMBL" id="KGR89455.1"/>
    </source>
</evidence>
<proteinExistence type="predicted"/>
<keyword evidence="2" id="KW-0456">Lyase</keyword>
<dbReference type="GO" id="GO:0044208">
    <property type="term" value="P:'de novo' AMP biosynthetic process"/>
    <property type="evidence" value="ECO:0007669"/>
    <property type="project" value="UniProtKB-UniPathway"/>
</dbReference>
<name>A0A0A3J160_9BACL</name>
<dbReference type="PANTHER" id="PTHR43172:SF1">
    <property type="entry name" value="ADENYLOSUCCINATE LYASE"/>
    <property type="match status" value="1"/>
</dbReference>
<dbReference type="PROSITE" id="PS00163">
    <property type="entry name" value="FUMARATE_LYASES"/>
    <property type="match status" value="1"/>
</dbReference>
<dbReference type="Proteomes" id="UP000030595">
    <property type="component" value="Unassembled WGS sequence"/>
</dbReference>
<comment type="caution">
    <text evidence="4">The sequence shown here is derived from an EMBL/GenBank/DDBJ whole genome shotgun (WGS) entry which is preliminary data.</text>
</comment>
<dbReference type="SUPFAM" id="SSF48557">
    <property type="entry name" value="L-aspartase-like"/>
    <property type="match status" value="1"/>
</dbReference>
<dbReference type="PRINTS" id="PR00149">
    <property type="entry name" value="FUMRATELYASE"/>
</dbReference>
<protein>
    <recommendedName>
        <fullName evidence="3">Adenylosuccinate lyase C-terminal domain-containing protein</fullName>
    </recommendedName>
</protein>
<evidence type="ECO:0000259" key="3">
    <source>
        <dbReference type="SMART" id="SM00998"/>
    </source>
</evidence>
<keyword evidence="5" id="KW-1185">Reference proteome</keyword>
<accession>A0A0A3J160</accession>
<dbReference type="Gene3D" id="1.10.40.30">
    <property type="entry name" value="Fumarase/aspartase (C-terminal domain)"/>
    <property type="match status" value="1"/>
</dbReference>
<evidence type="ECO:0000313" key="5">
    <source>
        <dbReference type="Proteomes" id="UP000030595"/>
    </source>
</evidence>
<dbReference type="UniPathway" id="UPA00074">
    <property type="reaction ID" value="UER00132"/>
</dbReference>
<dbReference type="FunFam" id="1.20.200.10:FF:000014">
    <property type="entry name" value="3-carboxy-cis,cis-muconate cycloisomerase"/>
    <property type="match status" value="1"/>
</dbReference>
<dbReference type="InterPro" id="IPR008948">
    <property type="entry name" value="L-Aspartase-like"/>
</dbReference>
<sequence>MKSHMIDSEVYKDLYGTDKIRSIFTDQSMVQKWIDFEKALAKIEAQYGVIPKEASDEIQRKGKIEHFNLQEICKDIVFTSHPLVPFIKQYQNLCEENYGEYIHYGATTQDVIDTAFILQLKEAYEVIVDQTEKFIEVLTISTRKYSDTIMAGRTHGQHALPITLGYKMACWLAEMKRNYTRLKEIEDRVFIGQFSGAAGTLASLGPDAMMLREALIKELDLNVPIITWHTNRDNIAELANTYSLIAGAIGKIANEIINLQRTELREIEEGFQDGKIGSSTMPHKRNPMVCEYIVGLSRLVRMQVPLIHDSLVQEHERDMGLWLVELEVMPEMSIYISKMLYDMTNIIENLRVYENQMRENIDITKGLILSEKLMFELSTFIGKQTAHEVVYKACMRSYENNTSLSQEIMLEDQVNKILSKDKVDEILNPMNYLGLCKQFTQNVLDSEEKYAICKN</sequence>
<dbReference type="InterPro" id="IPR020557">
    <property type="entry name" value="Fumarate_lyase_CS"/>
</dbReference>
<dbReference type="InterPro" id="IPR000362">
    <property type="entry name" value="Fumarate_lyase_fam"/>
</dbReference>
<evidence type="ECO:0000256" key="1">
    <source>
        <dbReference type="ARBA" id="ARBA00022755"/>
    </source>
</evidence>
<organism evidence="4 5">
    <name type="scientific">Ureibacillus massiliensis 4400831 = CIP 108448 = CCUG 49529</name>
    <dbReference type="NCBI Taxonomy" id="1211035"/>
    <lineage>
        <taxon>Bacteria</taxon>
        <taxon>Bacillati</taxon>
        <taxon>Bacillota</taxon>
        <taxon>Bacilli</taxon>
        <taxon>Bacillales</taxon>
        <taxon>Caryophanaceae</taxon>
        <taxon>Ureibacillus</taxon>
    </lineage>
</organism>
<dbReference type="GO" id="GO:0005829">
    <property type="term" value="C:cytosol"/>
    <property type="evidence" value="ECO:0007669"/>
    <property type="project" value="TreeGrafter"/>
</dbReference>
<evidence type="ECO:0000256" key="2">
    <source>
        <dbReference type="ARBA" id="ARBA00023239"/>
    </source>
</evidence>
<dbReference type="InterPro" id="IPR004769">
    <property type="entry name" value="Pur_lyase"/>
</dbReference>
<dbReference type="Pfam" id="PF00206">
    <property type="entry name" value="Lyase_1"/>
    <property type="match status" value="1"/>
</dbReference>
<dbReference type="EMBL" id="JPVQ01000045">
    <property type="protein sequence ID" value="KGR89455.1"/>
    <property type="molecule type" value="Genomic_DNA"/>
</dbReference>
<dbReference type="SMART" id="SM00998">
    <property type="entry name" value="ADSL_C"/>
    <property type="match status" value="1"/>
</dbReference>
<dbReference type="NCBIfam" id="TIGR00928">
    <property type="entry name" value="purB"/>
    <property type="match status" value="1"/>
</dbReference>
<dbReference type="eggNOG" id="COG0015">
    <property type="taxonomic scope" value="Bacteria"/>
</dbReference>
<dbReference type="AlphaFoldDB" id="A0A0A3J160"/>
<dbReference type="GO" id="GO:0006189">
    <property type="term" value="P:'de novo' IMP biosynthetic process"/>
    <property type="evidence" value="ECO:0007669"/>
    <property type="project" value="UniProtKB-UniPathway"/>
</dbReference>
<feature type="domain" description="Adenylosuccinate lyase C-terminal" evidence="3">
    <location>
        <begin position="365"/>
        <end position="444"/>
    </location>
</feature>
<dbReference type="GO" id="GO:0070626">
    <property type="term" value="F:(S)-2-(5-amino-1-(5-phospho-D-ribosyl)imidazole-4-carboxamido) succinate lyase (fumarate-forming) activity"/>
    <property type="evidence" value="ECO:0007669"/>
    <property type="project" value="TreeGrafter"/>
</dbReference>
<keyword evidence="1" id="KW-0658">Purine biosynthesis</keyword>
<dbReference type="Pfam" id="PF10397">
    <property type="entry name" value="ADSL_C"/>
    <property type="match status" value="1"/>
</dbReference>
<dbReference type="InterPro" id="IPR019468">
    <property type="entry name" value="AdenyloSucc_lyase_C"/>
</dbReference>
<dbReference type="Gene3D" id="1.20.200.10">
    <property type="entry name" value="Fumarase/aspartase (Central domain)"/>
    <property type="match status" value="1"/>
</dbReference>
<dbReference type="UniPathway" id="UPA00075">
    <property type="reaction ID" value="UER00336"/>
</dbReference>
<dbReference type="InterPro" id="IPR022761">
    <property type="entry name" value="Fumarate_lyase_N"/>
</dbReference>
<dbReference type="PANTHER" id="PTHR43172">
    <property type="entry name" value="ADENYLOSUCCINATE LYASE"/>
    <property type="match status" value="1"/>
</dbReference>